<dbReference type="OrthoDB" id="2425131at2759"/>
<protein>
    <submittedName>
        <fullName evidence="2">Uncharacterized protein YbeQ</fullName>
    </submittedName>
</protein>
<dbReference type="EMBL" id="LUGH01000373">
    <property type="protein sequence ID" value="OBZ85662.1"/>
    <property type="molecule type" value="Genomic_DNA"/>
</dbReference>
<keyword evidence="3" id="KW-1185">Reference proteome</keyword>
<dbReference type="Proteomes" id="UP000093000">
    <property type="component" value="Unassembled WGS sequence"/>
</dbReference>
<dbReference type="SUPFAM" id="SSF81901">
    <property type="entry name" value="HCP-like"/>
    <property type="match status" value="2"/>
</dbReference>
<dbReference type="InterPro" id="IPR011990">
    <property type="entry name" value="TPR-like_helical_dom_sf"/>
</dbReference>
<evidence type="ECO:0000313" key="2">
    <source>
        <dbReference type="EMBL" id="OBZ85662.1"/>
    </source>
</evidence>
<dbReference type="Gene3D" id="1.25.40.10">
    <property type="entry name" value="Tetratricopeptide repeat domain"/>
    <property type="match status" value="1"/>
</dbReference>
<organism evidence="2 3">
    <name type="scientific">Choanephora cucurbitarum</name>
    <dbReference type="NCBI Taxonomy" id="101091"/>
    <lineage>
        <taxon>Eukaryota</taxon>
        <taxon>Fungi</taxon>
        <taxon>Fungi incertae sedis</taxon>
        <taxon>Mucoromycota</taxon>
        <taxon>Mucoromycotina</taxon>
        <taxon>Mucoromycetes</taxon>
        <taxon>Mucorales</taxon>
        <taxon>Mucorineae</taxon>
        <taxon>Choanephoraceae</taxon>
        <taxon>Choanephoroideae</taxon>
        <taxon>Choanephora</taxon>
    </lineage>
</organism>
<dbReference type="InterPro" id="IPR006597">
    <property type="entry name" value="Sel1-like"/>
</dbReference>
<evidence type="ECO:0000313" key="3">
    <source>
        <dbReference type="Proteomes" id="UP000093000"/>
    </source>
</evidence>
<reference evidence="2 3" key="1">
    <citation type="submission" date="2016-03" db="EMBL/GenBank/DDBJ databases">
        <title>Choanephora cucurbitarum.</title>
        <authorList>
            <person name="Min B."/>
            <person name="Park H."/>
            <person name="Park J.-H."/>
            <person name="Shin H.-D."/>
            <person name="Choi I.-G."/>
        </authorList>
    </citation>
    <scope>NUCLEOTIDE SEQUENCE [LARGE SCALE GENOMIC DNA]</scope>
    <source>
        <strain evidence="2 3">KUS-F28377</strain>
    </source>
</reference>
<gene>
    <name evidence="2" type="primary">ybeQ_1</name>
    <name evidence="2" type="ORF">A0J61_06293</name>
</gene>
<comment type="caution">
    <text evidence="2">The sequence shown here is derived from an EMBL/GenBank/DDBJ whole genome shotgun (WGS) entry which is preliminary data.</text>
</comment>
<accession>A0A1C7N955</accession>
<dbReference type="AlphaFoldDB" id="A0A1C7N955"/>
<dbReference type="STRING" id="101091.A0A1C7N955"/>
<sequence length="404" mass="44973">MSTKQTVYCLSRLVTSSSRHAVSKRYYASRPKKIETSMGGIFEPFLQDSLDKKSSYEEPISPKDLLANVTVKELLPDDELLKLSIEHKQTTLTIDTQKELATLALNAMKHDQHDPKKMLALVNGNAAELTAFGNILLRTSKYGAPLALELYRNAMEQGDDRGAFSYANMVYRGYGGTLKNEEEGIKIMSQLAQKGHPYAQMNLASILMRTSPDRVQAAIQLYELAGKAGLDNAYTELGRMYRLGYGVHQDHHKAIEYFEKGAQKGNPQCHFMLGVYSSSGLANDQREPDQKKAFKHFQKAAVKGMPEAQYNVGLRFLRGHGVEANSFNAAEFFRMAALQGFQLAQINLAGMYSEGRGVKADLEEARKWLDKAAALGGSIGKDAQKRIQQLDEIEGKDKTKCNIM</sequence>
<dbReference type="InParanoid" id="A0A1C7N955"/>
<name>A0A1C7N955_9FUNG</name>
<comment type="similarity">
    <text evidence="1">Belongs to the sel-1 family.</text>
</comment>
<dbReference type="InterPro" id="IPR050767">
    <property type="entry name" value="Sel1_AlgK"/>
</dbReference>
<proteinExistence type="inferred from homology"/>
<dbReference type="PANTHER" id="PTHR11102">
    <property type="entry name" value="SEL-1-LIKE PROTEIN"/>
    <property type="match status" value="1"/>
</dbReference>
<dbReference type="SMART" id="SM00671">
    <property type="entry name" value="SEL1"/>
    <property type="match status" value="6"/>
</dbReference>
<dbReference type="Pfam" id="PF08238">
    <property type="entry name" value="Sel1"/>
    <property type="match status" value="6"/>
</dbReference>
<evidence type="ECO:0000256" key="1">
    <source>
        <dbReference type="ARBA" id="ARBA00038101"/>
    </source>
</evidence>
<dbReference type="PANTHER" id="PTHR11102:SF161">
    <property type="match status" value="1"/>
</dbReference>